<dbReference type="InterPro" id="IPR005303">
    <property type="entry name" value="MOCOS_middle"/>
</dbReference>
<organism evidence="2 3">
    <name type="scientific">Gimesia fumaroli</name>
    <dbReference type="NCBI Taxonomy" id="2527976"/>
    <lineage>
        <taxon>Bacteria</taxon>
        <taxon>Pseudomonadati</taxon>
        <taxon>Planctomycetota</taxon>
        <taxon>Planctomycetia</taxon>
        <taxon>Planctomycetales</taxon>
        <taxon>Planctomycetaceae</taxon>
        <taxon>Gimesia</taxon>
    </lineage>
</organism>
<evidence type="ECO:0000259" key="1">
    <source>
        <dbReference type="PROSITE" id="PS51340"/>
    </source>
</evidence>
<dbReference type="SUPFAM" id="SSF50800">
    <property type="entry name" value="PK beta-barrel domain-like"/>
    <property type="match status" value="1"/>
</dbReference>
<evidence type="ECO:0000313" key="3">
    <source>
        <dbReference type="Proteomes" id="UP000318313"/>
    </source>
</evidence>
<evidence type="ECO:0000313" key="2">
    <source>
        <dbReference type="EMBL" id="QDV51329.1"/>
    </source>
</evidence>
<reference evidence="2 3" key="1">
    <citation type="submission" date="2019-03" db="EMBL/GenBank/DDBJ databases">
        <title>Deep-cultivation of Planctomycetes and their phenomic and genomic characterization uncovers novel biology.</title>
        <authorList>
            <person name="Wiegand S."/>
            <person name="Jogler M."/>
            <person name="Boedeker C."/>
            <person name="Pinto D."/>
            <person name="Vollmers J."/>
            <person name="Rivas-Marin E."/>
            <person name="Kohn T."/>
            <person name="Peeters S.H."/>
            <person name="Heuer A."/>
            <person name="Rast P."/>
            <person name="Oberbeckmann S."/>
            <person name="Bunk B."/>
            <person name="Jeske O."/>
            <person name="Meyerdierks A."/>
            <person name="Storesund J.E."/>
            <person name="Kallscheuer N."/>
            <person name="Luecker S."/>
            <person name="Lage O.M."/>
            <person name="Pohl T."/>
            <person name="Merkel B.J."/>
            <person name="Hornburger P."/>
            <person name="Mueller R.-W."/>
            <person name="Bruemmer F."/>
            <person name="Labrenz M."/>
            <person name="Spormann A.M."/>
            <person name="Op den Camp H."/>
            <person name="Overmann J."/>
            <person name="Amann R."/>
            <person name="Jetten M.S.M."/>
            <person name="Mascher T."/>
            <person name="Medema M.H."/>
            <person name="Devos D.P."/>
            <person name="Kaster A.-K."/>
            <person name="Ovreas L."/>
            <person name="Rohde M."/>
            <person name="Galperin M.Y."/>
            <person name="Jogler C."/>
        </authorList>
    </citation>
    <scope>NUCLEOTIDE SEQUENCE [LARGE SCALE GENOMIC DNA]</scope>
    <source>
        <strain evidence="2 3">Enr17</strain>
    </source>
</reference>
<name>A0A518IE21_9PLAN</name>
<dbReference type="AlphaFoldDB" id="A0A518IE21"/>
<dbReference type="EMBL" id="CP037452">
    <property type="protein sequence ID" value="QDV51329.1"/>
    <property type="molecule type" value="Genomic_DNA"/>
</dbReference>
<proteinExistence type="predicted"/>
<dbReference type="GO" id="GO:0003824">
    <property type="term" value="F:catalytic activity"/>
    <property type="evidence" value="ECO:0007669"/>
    <property type="project" value="InterPro"/>
</dbReference>
<dbReference type="Proteomes" id="UP000318313">
    <property type="component" value="Chromosome"/>
</dbReference>
<sequence length="263" mass="30000">MWTLSRIAVYPIKSLDPVYLEQTEILPGGALSGDRQFALFDQADNVINAKKYPAIHRIRSQFDIANQTVTLSSTETSPEPLRFHLIEERTELENWLSVYFHQQVTLKENSESGFPDDLEAPGPTIISTQTYEELARWFPEITVDELRLRFRGNLEIAGDSPFCEDRLYSATDSQVLFQIGPITLAGSNPCKRCVVPSRHPITGAKDSDFMKTFIRKRKETFPAWAPIELFQNMYRLAVNTRLTRLPDKPSNIIRAGDLIQILP</sequence>
<dbReference type="SUPFAM" id="SSF141673">
    <property type="entry name" value="MOSC N-terminal domain-like"/>
    <property type="match status" value="1"/>
</dbReference>
<protein>
    <recommendedName>
        <fullName evidence="1">MOSC domain-containing protein</fullName>
    </recommendedName>
</protein>
<dbReference type="KEGG" id="gfm:Enr17x_33840"/>
<keyword evidence="3" id="KW-1185">Reference proteome</keyword>
<dbReference type="PROSITE" id="PS51340">
    <property type="entry name" value="MOSC"/>
    <property type="match status" value="1"/>
</dbReference>
<accession>A0A518IE21</accession>
<dbReference type="OrthoDB" id="581532at2"/>
<dbReference type="InterPro" id="IPR011037">
    <property type="entry name" value="Pyrv_Knase-like_insert_dom_sf"/>
</dbReference>
<dbReference type="GO" id="GO:0030151">
    <property type="term" value="F:molybdenum ion binding"/>
    <property type="evidence" value="ECO:0007669"/>
    <property type="project" value="InterPro"/>
</dbReference>
<dbReference type="RefSeq" id="WP_145310481.1">
    <property type="nucleotide sequence ID" value="NZ_CP037452.1"/>
</dbReference>
<gene>
    <name evidence="2" type="ORF">Enr17x_33840</name>
</gene>
<dbReference type="GO" id="GO:0030170">
    <property type="term" value="F:pyridoxal phosphate binding"/>
    <property type="evidence" value="ECO:0007669"/>
    <property type="project" value="InterPro"/>
</dbReference>
<dbReference type="Pfam" id="PF03476">
    <property type="entry name" value="MOSC_N"/>
    <property type="match status" value="1"/>
</dbReference>
<dbReference type="Pfam" id="PF03473">
    <property type="entry name" value="MOSC"/>
    <property type="match status" value="1"/>
</dbReference>
<feature type="domain" description="MOSC" evidence="1">
    <location>
        <begin position="96"/>
        <end position="262"/>
    </location>
</feature>
<dbReference type="InterPro" id="IPR005302">
    <property type="entry name" value="MoCF_Sase_C"/>
</dbReference>